<accession>A0A1W1X433</accession>
<protein>
    <submittedName>
        <fullName evidence="1">Uncharacterized protein</fullName>
    </submittedName>
</protein>
<sequence length="83" mass="8956">MKVKIGQQIKFKVSHKIPLAKGGTALVKAGDTATVVKKIDNKTAEIIYSTGEAKGLSYKIHVEVDDTLDADLIAKKILSKMDS</sequence>
<gene>
    <name evidence="1" type="ORF">SAMN02745134_00517</name>
</gene>
<keyword evidence="2" id="KW-1185">Reference proteome</keyword>
<dbReference type="AlphaFoldDB" id="A0A1W1X433"/>
<dbReference type="RefSeq" id="WP_084113703.1">
    <property type="nucleotide sequence ID" value="NZ_FWXH01000002.1"/>
</dbReference>
<reference evidence="1 2" key="1">
    <citation type="submission" date="2017-04" db="EMBL/GenBank/DDBJ databases">
        <authorList>
            <person name="Afonso C.L."/>
            <person name="Miller P.J."/>
            <person name="Scott M.A."/>
            <person name="Spackman E."/>
            <person name="Goraichik I."/>
            <person name="Dimitrov K.M."/>
            <person name="Suarez D.L."/>
            <person name="Swayne D.E."/>
        </authorList>
    </citation>
    <scope>NUCLEOTIDE SEQUENCE [LARGE SCALE GENOMIC DNA]</scope>
    <source>
        <strain evidence="1 2">DSM 12555</strain>
    </source>
</reference>
<proteinExistence type="predicted"/>
<dbReference type="OrthoDB" id="1927516at2"/>
<evidence type="ECO:0000313" key="1">
    <source>
        <dbReference type="EMBL" id="SMC18181.1"/>
    </source>
</evidence>
<organism evidence="1 2">
    <name type="scientific">Clostridium acidisoli DSM 12555</name>
    <dbReference type="NCBI Taxonomy" id="1121291"/>
    <lineage>
        <taxon>Bacteria</taxon>
        <taxon>Bacillati</taxon>
        <taxon>Bacillota</taxon>
        <taxon>Clostridia</taxon>
        <taxon>Eubacteriales</taxon>
        <taxon>Clostridiaceae</taxon>
        <taxon>Clostridium</taxon>
    </lineage>
</organism>
<name>A0A1W1X433_9CLOT</name>
<dbReference type="STRING" id="1121291.SAMN02745134_00517"/>
<dbReference type="EMBL" id="FWXH01000002">
    <property type="protein sequence ID" value="SMC18181.1"/>
    <property type="molecule type" value="Genomic_DNA"/>
</dbReference>
<dbReference type="Proteomes" id="UP000192468">
    <property type="component" value="Unassembled WGS sequence"/>
</dbReference>
<evidence type="ECO:0000313" key="2">
    <source>
        <dbReference type="Proteomes" id="UP000192468"/>
    </source>
</evidence>